<accession>A0A2P2IQ15</accession>
<organism evidence="1">
    <name type="scientific">Rhizophora mucronata</name>
    <name type="common">Asiatic mangrove</name>
    <dbReference type="NCBI Taxonomy" id="61149"/>
    <lineage>
        <taxon>Eukaryota</taxon>
        <taxon>Viridiplantae</taxon>
        <taxon>Streptophyta</taxon>
        <taxon>Embryophyta</taxon>
        <taxon>Tracheophyta</taxon>
        <taxon>Spermatophyta</taxon>
        <taxon>Magnoliopsida</taxon>
        <taxon>eudicotyledons</taxon>
        <taxon>Gunneridae</taxon>
        <taxon>Pentapetalae</taxon>
        <taxon>rosids</taxon>
        <taxon>fabids</taxon>
        <taxon>Malpighiales</taxon>
        <taxon>Rhizophoraceae</taxon>
        <taxon>Rhizophora</taxon>
    </lineage>
</organism>
<reference evidence="1" key="1">
    <citation type="submission" date="2018-02" db="EMBL/GenBank/DDBJ databases">
        <title>Rhizophora mucronata_Transcriptome.</title>
        <authorList>
            <person name="Meera S.P."/>
            <person name="Sreeshan A."/>
            <person name="Augustine A."/>
        </authorList>
    </citation>
    <scope>NUCLEOTIDE SEQUENCE</scope>
    <source>
        <tissue evidence="1">Leaf</tissue>
    </source>
</reference>
<dbReference type="EMBL" id="GGEC01002835">
    <property type="protein sequence ID" value="MBW83318.1"/>
    <property type="molecule type" value="Transcribed_RNA"/>
</dbReference>
<name>A0A2P2IQ15_RHIMU</name>
<dbReference type="AlphaFoldDB" id="A0A2P2IQ15"/>
<evidence type="ECO:0000313" key="1">
    <source>
        <dbReference type="EMBL" id="MBW83318.1"/>
    </source>
</evidence>
<sequence length="42" mass="4977">MGWRIPIWEVKIISNNTFGILEQLHLNLNSVHNIMNCEKTLR</sequence>
<proteinExistence type="predicted"/>
<protein>
    <submittedName>
        <fullName evidence="1">Uncharacterized protein</fullName>
    </submittedName>
</protein>